<feature type="compositionally biased region" description="Low complexity" evidence="1">
    <location>
        <begin position="64"/>
        <end position="74"/>
    </location>
</feature>
<proteinExistence type="predicted"/>
<dbReference type="GO" id="GO:0051301">
    <property type="term" value="P:cell division"/>
    <property type="evidence" value="ECO:0007669"/>
    <property type="project" value="UniProtKB-KW"/>
</dbReference>
<comment type="caution">
    <text evidence="3">The sequence shown here is derived from an EMBL/GenBank/DDBJ whole genome shotgun (WGS) entry which is preliminary data.</text>
</comment>
<keyword evidence="3" id="KW-0132">Cell division</keyword>
<feature type="compositionally biased region" description="Low complexity" evidence="1">
    <location>
        <begin position="95"/>
        <end position="104"/>
    </location>
</feature>
<reference evidence="3 4" key="1">
    <citation type="submission" date="2018-11" db="EMBL/GenBank/DDBJ databases">
        <title>Genomic Encyclopedia of Type Strains, Phase IV (KMG-IV): sequencing the most valuable type-strain genomes for metagenomic binning, comparative biology and taxonomic classification.</title>
        <authorList>
            <person name="Goeker M."/>
        </authorList>
    </citation>
    <scope>NUCLEOTIDE SEQUENCE [LARGE SCALE GENOMIC DNA]</scope>
    <source>
        <strain evidence="3 4">DSM 104731</strain>
    </source>
</reference>
<dbReference type="Gene3D" id="3.30.1150.10">
    <property type="match status" value="1"/>
</dbReference>
<dbReference type="OrthoDB" id="7161229at2"/>
<dbReference type="RefSeq" id="WP_123792573.1">
    <property type="nucleotide sequence ID" value="NZ_RKQK01000002.1"/>
</dbReference>
<accession>A0A3N4UZS0</accession>
<evidence type="ECO:0000256" key="1">
    <source>
        <dbReference type="SAM" id="MobiDB-lite"/>
    </source>
</evidence>
<feature type="compositionally biased region" description="Pro residues" evidence="1">
    <location>
        <begin position="75"/>
        <end position="94"/>
    </location>
</feature>
<feature type="compositionally biased region" description="Low complexity" evidence="1">
    <location>
        <begin position="200"/>
        <end position="244"/>
    </location>
</feature>
<evidence type="ECO:0000256" key="2">
    <source>
        <dbReference type="SAM" id="Phobius"/>
    </source>
</evidence>
<evidence type="ECO:0000313" key="3">
    <source>
        <dbReference type="EMBL" id="RPE67090.1"/>
    </source>
</evidence>
<keyword evidence="2" id="KW-1133">Transmembrane helix</keyword>
<evidence type="ECO:0000313" key="4">
    <source>
        <dbReference type="Proteomes" id="UP000269689"/>
    </source>
</evidence>
<gene>
    <name evidence="3" type="ORF">EDD53_1494</name>
</gene>
<organism evidence="3 4">
    <name type="scientific">Pacificibacter maritimus</name>
    <dbReference type="NCBI Taxonomy" id="762213"/>
    <lineage>
        <taxon>Bacteria</taxon>
        <taxon>Pseudomonadati</taxon>
        <taxon>Pseudomonadota</taxon>
        <taxon>Alphaproteobacteria</taxon>
        <taxon>Rhodobacterales</taxon>
        <taxon>Roseobacteraceae</taxon>
        <taxon>Pacificibacter</taxon>
    </lineage>
</organism>
<dbReference type="AlphaFoldDB" id="A0A3N4UZS0"/>
<keyword evidence="2" id="KW-0472">Membrane</keyword>
<name>A0A3N4UZS0_9RHOB</name>
<sequence length="373" mass="38293">MNTGQYISAGAHLGLVAYVLLGGFFLSPKDSEPVHTQEVSLISESDFASLSRVETSPEVPNEAPEVTAPEVSTPEPTPPAPSEPAAAPPAPAEPAPEVDVTPAPNLAPSPDPEISLEDPGAGLPDIAGQRPTPRPVPRIAPEAVVNPEKTPEIADQVVPETSPDAAPAAEPVPEEPAAAPQEAVTEIVTEAETPSGMTQSPRPKSRPAAAARQVAEQKAQEDAAQQADDQAQRNADAAAKAAADAAAALAAESVSGTPAAPSRPAGPPLSAGEKDALRVAVSQCWNTGSMSTEAQRTTVTVGLSMNPDGTPQAGSLKLLSSSGGSSAAAEQAFQTARRAIIICGKRGFPLPADKFDQWSSIEMTFDPEQMRFK</sequence>
<keyword evidence="2" id="KW-0812">Transmembrane</keyword>
<dbReference type="Proteomes" id="UP000269689">
    <property type="component" value="Unassembled WGS sequence"/>
</dbReference>
<feature type="compositionally biased region" description="Low complexity" evidence="1">
    <location>
        <begin position="165"/>
        <end position="193"/>
    </location>
</feature>
<keyword evidence="4" id="KW-1185">Reference proteome</keyword>
<feature type="compositionally biased region" description="Polar residues" evidence="1">
    <location>
        <begin position="43"/>
        <end position="54"/>
    </location>
</feature>
<dbReference type="EMBL" id="RKQK01000002">
    <property type="protein sequence ID" value="RPE67090.1"/>
    <property type="molecule type" value="Genomic_DNA"/>
</dbReference>
<protein>
    <submittedName>
        <fullName evidence="3">Cell division and transport-associated protein TolA</fullName>
    </submittedName>
</protein>
<feature type="region of interest" description="Disordered" evidence="1">
    <location>
        <begin position="43"/>
        <end position="244"/>
    </location>
</feature>
<feature type="transmembrane region" description="Helical" evidence="2">
    <location>
        <begin position="6"/>
        <end position="26"/>
    </location>
</feature>
<keyword evidence="3" id="KW-0131">Cell cycle</keyword>